<keyword evidence="4" id="KW-0788">Thiol protease</keyword>
<dbReference type="InterPro" id="IPR000668">
    <property type="entry name" value="Peptidase_C1A_C"/>
</dbReference>
<protein>
    <submittedName>
        <fullName evidence="10">Uncharacterized protein</fullName>
    </submittedName>
</protein>
<evidence type="ECO:0000256" key="4">
    <source>
        <dbReference type="ARBA" id="ARBA00022807"/>
    </source>
</evidence>
<dbReference type="InterPro" id="IPR013128">
    <property type="entry name" value="Peptidase_C1A"/>
</dbReference>
<keyword evidence="7" id="KW-0732">Signal</keyword>
<dbReference type="InterPro" id="IPR025661">
    <property type="entry name" value="Pept_asp_AS"/>
</dbReference>
<keyword evidence="6" id="KW-1015">Disulfide bond</keyword>
<accession>A0ABN8L8S1</accession>
<dbReference type="Pfam" id="PF00112">
    <property type="entry name" value="Peptidase_C1"/>
    <property type="match status" value="1"/>
</dbReference>
<evidence type="ECO:0000256" key="3">
    <source>
        <dbReference type="ARBA" id="ARBA00022801"/>
    </source>
</evidence>
<dbReference type="PROSITE" id="PS00139">
    <property type="entry name" value="THIOL_PROTEASE_CYS"/>
    <property type="match status" value="1"/>
</dbReference>
<evidence type="ECO:0000259" key="8">
    <source>
        <dbReference type="SMART" id="SM00645"/>
    </source>
</evidence>
<dbReference type="SMART" id="SM00645">
    <property type="entry name" value="Pept_C1"/>
    <property type="match status" value="1"/>
</dbReference>
<organism evidence="10 11">
    <name type="scientific">Chilo suppressalis</name>
    <name type="common">Asiatic rice borer moth</name>
    <dbReference type="NCBI Taxonomy" id="168631"/>
    <lineage>
        <taxon>Eukaryota</taxon>
        <taxon>Metazoa</taxon>
        <taxon>Ecdysozoa</taxon>
        <taxon>Arthropoda</taxon>
        <taxon>Hexapoda</taxon>
        <taxon>Insecta</taxon>
        <taxon>Pterygota</taxon>
        <taxon>Neoptera</taxon>
        <taxon>Endopterygota</taxon>
        <taxon>Lepidoptera</taxon>
        <taxon>Glossata</taxon>
        <taxon>Ditrysia</taxon>
        <taxon>Pyraloidea</taxon>
        <taxon>Crambidae</taxon>
        <taxon>Crambinae</taxon>
        <taxon>Chilo</taxon>
    </lineage>
</organism>
<dbReference type="InterPro" id="IPR013201">
    <property type="entry name" value="Prot_inhib_I29"/>
</dbReference>
<proteinExistence type="inferred from homology"/>
<evidence type="ECO:0000256" key="2">
    <source>
        <dbReference type="ARBA" id="ARBA00022670"/>
    </source>
</evidence>
<feature type="domain" description="Cathepsin propeptide inhibitor" evidence="9">
    <location>
        <begin position="241"/>
        <end position="296"/>
    </location>
</feature>
<dbReference type="PRINTS" id="PR00705">
    <property type="entry name" value="PAPAIN"/>
</dbReference>
<comment type="similarity">
    <text evidence="1">Belongs to the peptidase C1 family.</text>
</comment>
<evidence type="ECO:0000256" key="1">
    <source>
        <dbReference type="ARBA" id="ARBA00008455"/>
    </source>
</evidence>
<evidence type="ECO:0000313" key="10">
    <source>
        <dbReference type="EMBL" id="CAH2986748.1"/>
    </source>
</evidence>
<feature type="signal peptide" evidence="7">
    <location>
        <begin position="1"/>
        <end position="18"/>
    </location>
</feature>
<evidence type="ECO:0000259" key="9">
    <source>
        <dbReference type="SMART" id="SM00848"/>
    </source>
</evidence>
<keyword evidence="5" id="KW-0865">Zymogen</keyword>
<dbReference type="Proteomes" id="UP001153292">
    <property type="component" value="Chromosome 22"/>
</dbReference>
<keyword evidence="3" id="KW-0378">Hydrolase</keyword>
<sequence length="545" mass="62131">MGLHGVLGFLLIVAAGSAHVLLVSDDDTAKTITWPTEYSFRGETIDVISGEVETYEVWYSAEHNRSRIEYYGGITKKYYVAETDEDTGYEYVIYTVTDKDLDNVIQCEEKSHRGELKDFMPTFDEYEYSGETSYDGKQVQVWNKNTEDEGMKIEATLYVSKTDYNYDIPIRKSLKVYNLAKGAIETYRITTYNSFGHIITLDDVSISEEEECIFRGVLGENFKSDLRFLHPDELEDVDKAFHSYKRHHNKIYEKSEHEIRKAIFHKNWRYVESHNRKNLGYKLELNHFADYTDEEFSMLTGTRPSDPNAVGSIPFPHSDEELKGMENDLPEEFDMRLGGYLRPIRDQGNCGSCWAFSTTAAVEGTLSRANGGRNLDLSEQSLVDCAWGYENFGCSGGQLDKAFEYVLQNQIPTEREYGKYLELEGICHLENMTETFPIRGFSRVAIGNPVAMKAALNKYGPVTVAIYAGRNLKLYSSGVFYDYECDSEEGPNHGVVVVGYGEREGTPYWIVRNSWGESWGEDGYVLMSAVNNNCMVLDNAFYPVP</sequence>
<keyword evidence="2" id="KW-0645">Protease</keyword>
<dbReference type="InterPro" id="IPR038765">
    <property type="entry name" value="Papain-like_cys_pep_sf"/>
</dbReference>
<name>A0ABN8L8S1_CHISP</name>
<dbReference type="Gene3D" id="3.90.70.10">
    <property type="entry name" value="Cysteine proteinases"/>
    <property type="match status" value="1"/>
</dbReference>
<evidence type="ECO:0000313" key="11">
    <source>
        <dbReference type="Proteomes" id="UP001153292"/>
    </source>
</evidence>
<evidence type="ECO:0000256" key="7">
    <source>
        <dbReference type="SAM" id="SignalP"/>
    </source>
</evidence>
<evidence type="ECO:0000256" key="5">
    <source>
        <dbReference type="ARBA" id="ARBA00023145"/>
    </source>
</evidence>
<dbReference type="Pfam" id="PF08246">
    <property type="entry name" value="Inhibitor_I29"/>
    <property type="match status" value="1"/>
</dbReference>
<keyword evidence="11" id="KW-1185">Reference proteome</keyword>
<dbReference type="SMART" id="SM00848">
    <property type="entry name" value="Inhibitor_I29"/>
    <property type="match status" value="1"/>
</dbReference>
<dbReference type="InterPro" id="IPR039417">
    <property type="entry name" value="Peptidase_C1A_papain-like"/>
</dbReference>
<dbReference type="EMBL" id="OU963915">
    <property type="protein sequence ID" value="CAH2986748.1"/>
    <property type="molecule type" value="Genomic_DNA"/>
</dbReference>
<gene>
    <name evidence="10" type="ORF">CHILSU_LOCUS6430</name>
</gene>
<evidence type="ECO:0000256" key="6">
    <source>
        <dbReference type="ARBA" id="ARBA00023157"/>
    </source>
</evidence>
<feature type="domain" description="Peptidase C1A papain C-terminal" evidence="8">
    <location>
        <begin position="329"/>
        <end position="544"/>
    </location>
</feature>
<reference evidence="10" key="1">
    <citation type="submission" date="2021-12" db="EMBL/GenBank/DDBJ databases">
        <authorList>
            <person name="King R."/>
        </authorList>
    </citation>
    <scope>NUCLEOTIDE SEQUENCE</scope>
</reference>
<dbReference type="SUPFAM" id="SSF54001">
    <property type="entry name" value="Cysteine proteinases"/>
    <property type="match status" value="1"/>
</dbReference>
<dbReference type="PANTHER" id="PTHR12411">
    <property type="entry name" value="CYSTEINE PROTEASE FAMILY C1-RELATED"/>
    <property type="match status" value="1"/>
</dbReference>
<dbReference type="PROSITE" id="PS00640">
    <property type="entry name" value="THIOL_PROTEASE_ASN"/>
    <property type="match status" value="1"/>
</dbReference>
<feature type="chain" id="PRO_5045318118" evidence="7">
    <location>
        <begin position="19"/>
        <end position="545"/>
    </location>
</feature>
<dbReference type="CDD" id="cd02248">
    <property type="entry name" value="Peptidase_C1A"/>
    <property type="match status" value="1"/>
</dbReference>
<dbReference type="InterPro" id="IPR000169">
    <property type="entry name" value="Pept_cys_AS"/>
</dbReference>